<reference evidence="2" key="1">
    <citation type="submission" date="2016-11" db="UniProtKB">
        <authorList>
            <consortium name="WormBaseParasite"/>
        </authorList>
    </citation>
    <scope>IDENTIFICATION</scope>
    <source>
        <strain evidence="2">KR3021</strain>
    </source>
</reference>
<sequence length="301" mass="35015">MKEIKNNKRNHGSLMNSSSNISTGSLGVSAPKKQNLTSATLTRQMSSKTLMIPWMYLEKMIYRKYQPKFRLIVNISVTNRELIQFIADNGNDTKADLLRTIIVGYNLMEEHFENDRKHLSLALVAFEKENRKVHRTYRKNGNEKPFNDYLFAVNEKFTKFLKERIQRESAKIINKAYDTQIRNSENFLVPVACEMLSEVIDSQILVVFMENKESTIIEDYQIWNQKFSNHIKFNYDNVIDVGVHFHFKAETIKIVGDGNCMFNAISTAFYGDMKSQANIRKDLIVEINKITNRAKEGNFLK</sequence>
<evidence type="ECO:0000313" key="2">
    <source>
        <dbReference type="WBParaSite" id="RSKR_0000242150.1"/>
    </source>
</evidence>
<name>A0AC35TNA8_9BILA</name>
<dbReference type="Proteomes" id="UP000095286">
    <property type="component" value="Unplaced"/>
</dbReference>
<evidence type="ECO:0000313" key="1">
    <source>
        <dbReference type="Proteomes" id="UP000095286"/>
    </source>
</evidence>
<proteinExistence type="predicted"/>
<dbReference type="WBParaSite" id="RSKR_0000242150.1">
    <property type="protein sequence ID" value="RSKR_0000242150.1"/>
    <property type="gene ID" value="RSKR_0000242150"/>
</dbReference>
<protein>
    <submittedName>
        <fullName evidence="2">OTU domain-containing protein</fullName>
    </submittedName>
</protein>
<accession>A0AC35TNA8</accession>
<organism evidence="1 2">
    <name type="scientific">Rhabditophanes sp. KR3021</name>
    <dbReference type="NCBI Taxonomy" id="114890"/>
    <lineage>
        <taxon>Eukaryota</taxon>
        <taxon>Metazoa</taxon>
        <taxon>Ecdysozoa</taxon>
        <taxon>Nematoda</taxon>
        <taxon>Chromadorea</taxon>
        <taxon>Rhabditida</taxon>
        <taxon>Tylenchina</taxon>
        <taxon>Panagrolaimomorpha</taxon>
        <taxon>Strongyloidoidea</taxon>
        <taxon>Alloionematidae</taxon>
        <taxon>Rhabditophanes</taxon>
    </lineage>
</organism>